<sequence>MRLASVATPDGDRYVAIVDDAESRNFLDSAAVTVRPLHGFSAAQTPVRNVGELLAIPGWREHLNEALIESGDPVVVATSELDTVIPWPGKIICQGLNYAEHILEMGRDLPDYPTLFTKYPEALARPYADVKVPADKAAQLDFEGELAVIIGDYANEVSPAEAKDYIAGYAVFNDYTLRDAQRRTPQWHQGKSFRASSGFGPWLTTPDDFDFSTASLRTYLGDELMQEAPLADQVFPPVELISFISQIYPLRPGDVIATGTPDGVGFARTPQRFIRDGETVTITIDGLGTIANTTRITHHR</sequence>
<keyword evidence="4" id="KW-0378">Hydrolase</keyword>
<keyword evidence="2" id="KW-0479">Metal-binding</keyword>
<evidence type="ECO:0000313" key="4">
    <source>
        <dbReference type="EMBL" id="MDK4325596.1"/>
    </source>
</evidence>
<organism evidence="4 5">
    <name type="scientific">Corynebacterium propinquum</name>
    <dbReference type="NCBI Taxonomy" id="43769"/>
    <lineage>
        <taxon>Bacteria</taxon>
        <taxon>Bacillati</taxon>
        <taxon>Actinomycetota</taxon>
        <taxon>Actinomycetes</taxon>
        <taxon>Mycobacteriales</taxon>
        <taxon>Corynebacteriaceae</taxon>
        <taxon>Corynebacterium</taxon>
    </lineage>
</organism>
<name>A0AAP4BU74_9CORY</name>
<evidence type="ECO:0000313" key="5">
    <source>
        <dbReference type="Proteomes" id="UP001226160"/>
    </source>
</evidence>
<comment type="caution">
    <text evidence="4">The sequence shown here is derived from an EMBL/GenBank/DDBJ whole genome shotgun (WGS) entry which is preliminary data.</text>
</comment>
<evidence type="ECO:0000256" key="1">
    <source>
        <dbReference type="ARBA" id="ARBA00010211"/>
    </source>
</evidence>
<dbReference type="GO" id="GO:0046872">
    <property type="term" value="F:metal ion binding"/>
    <property type="evidence" value="ECO:0007669"/>
    <property type="project" value="UniProtKB-KW"/>
</dbReference>
<dbReference type="InterPro" id="IPR051121">
    <property type="entry name" value="FAH"/>
</dbReference>
<comment type="similarity">
    <text evidence="1">Belongs to the FAH family.</text>
</comment>
<dbReference type="EMBL" id="JASNVP010000003">
    <property type="protein sequence ID" value="MDK4325596.1"/>
    <property type="molecule type" value="Genomic_DNA"/>
</dbReference>
<protein>
    <submittedName>
        <fullName evidence="4">Fumarylacetoacetate hydrolase family protein</fullName>
    </submittedName>
</protein>
<accession>A0AAP4BU74</accession>
<evidence type="ECO:0000259" key="3">
    <source>
        <dbReference type="Pfam" id="PF01557"/>
    </source>
</evidence>
<proteinExistence type="inferred from homology"/>
<dbReference type="GO" id="GO:0016787">
    <property type="term" value="F:hydrolase activity"/>
    <property type="evidence" value="ECO:0007669"/>
    <property type="project" value="UniProtKB-KW"/>
</dbReference>
<dbReference type="InterPro" id="IPR036663">
    <property type="entry name" value="Fumarylacetoacetase_C_sf"/>
</dbReference>
<feature type="domain" description="Fumarylacetoacetase-like C-terminal" evidence="3">
    <location>
        <begin position="90"/>
        <end position="293"/>
    </location>
</feature>
<gene>
    <name evidence="4" type="ORF">QPX54_03575</name>
</gene>
<dbReference type="RefSeq" id="WP_249606454.1">
    <property type="nucleotide sequence ID" value="NZ_CP091865.1"/>
</dbReference>
<dbReference type="PANTHER" id="PTHR42796">
    <property type="entry name" value="FUMARYLACETOACETATE HYDROLASE DOMAIN-CONTAINING PROTEIN 2A-RELATED"/>
    <property type="match status" value="1"/>
</dbReference>
<dbReference type="Proteomes" id="UP001226160">
    <property type="component" value="Unassembled WGS sequence"/>
</dbReference>
<dbReference type="PANTHER" id="PTHR42796:SF4">
    <property type="entry name" value="FUMARYLACETOACETATE HYDROLASE DOMAIN-CONTAINING PROTEIN 2A"/>
    <property type="match status" value="1"/>
</dbReference>
<dbReference type="SUPFAM" id="SSF56529">
    <property type="entry name" value="FAH"/>
    <property type="match status" value="1"/>
</dbReference>
<dbReference type="AlphaFoldDB" id="A0AAP4BU74"/>
<dbReference type="InterPro" id="IPR011234">
    <property type="entry name" value="Fumarylacetoacetase-like_C"/>
</dbReference>
<dbReference type="Gene3D" id="3.90.850.10">
    <property type="entry name" value="Fumarylacetoacetase-like, C-terminal domain"/>
    <property type="match status" value="1"/>
</dbReference>
<reference evidence="4" key="1">
    <citation type="submission" date="2023-05" db="EMBL/GenBank/DDBJ databases">
        <title>Metabolic capabilities are highly conserved among human nasal-associated Corynebacterium species in pangenomic analyses.</title>
        <authorList>
            <person name="Tran T.H."/>
            <person name="Roberts A.Q."/>
            <person name="Escapa I.F."/>
            <person name="Gao W."/>
            <person name="Conlan S."/>
            <person name="Kong H."/>
            <person name="Segre J.A."/>
            <person name="Kelly M.S."/>
            <person name="Lemon K.P."/>
        </authorList>
    </citation>
    <scope>NUCLEOTIDE SEQUENCE</scope>
    <source>
        <strain evidence="4">KPL2654</strain>
    </source>
</reference>
<evidence type="ECO:0000256" key="2">
    <source>
        <dbReference type="ARBA" id="ARBA00022723"/>
    </source>
</evidence>
<dbReference type="Pfam" id="PF01557">
    <property type="entry name" value="FAA_hydrolase"/>
    <property type="match status" value="1"/>
</dbReference>
<dbReference type="GO" id="GO:0044281">
    <property type="term" value="P:small molecule metabolic process"/>
    <property type="evidence" value="ECO:0007669"/>
    <property type="project" value="UniProtKB-ARBA"/>
</dbReference>